<evidence type="ECO:0000256" key="15">
    <source>
        <dbReference type="ARBA" id="ARBA00023002"/>
    </source>
</evidence>
<evidence type="ECO:0000256" key="3">
    <source>
        <dbReference type="ARBA" id="ARBA00004496"/>
    </source>
</evidence>
<comment type="caution">
    <text evidence="22">The sequence shown here is derived from an EMBL/GenBank/DDBJ whole genome shotgun (WGS) entry which is preliminary data.</text>
</comment>
<evidence type="ECO:0000259" key="21">
    <source>
        <dbReference type="PROSITE" id="PS51387"/>
    </source>
</evidence>
<dbReference type="InterPro" id="IPR016166">
    <property type="entry name" value="FAD-bd_PCMH"/>
</dbReference>
<keyword evidence="12 20" id="KW-0521">NADP</keyword>
<proteinExistence type="inferred from homology"/>
<dbReference type="InterPro" id="IPR016169">
    <property type="entry name" value="FAD-bd_PCMH_sub2"/>
</dbReference>
<dbReference type="PROSITE" id="PS51387">
    <property type="entry name" value="FAD_PCMH"/>
    <property type="match status" value="1"/>
</dbReference>
<feature type="active site" evidence="20">
    <location>
        <position position="336"/>
    </location>
</feature>
<dbReference type="HAMAP" id="MF_00037">
    <property type="entry name" value="MurB"/>
    <property type="match status" value="1"/>
</dbReference>
<dbReference type="NCBIfam" id="NF000755">
    <property type="entry name" value="PRK00046.1"/>
    <property type="match status" value="1"/>
</dbReference>
<evidence type="ECO:0000256" key="2">
    <source>
        <dbReference type="ARBA" id="ARBA00003921"/>
    </source>
</evidence>
<dbReference type="EC" id="1.3.1.98" evidence="6 20"/>
<dbReference type="InterPro" id="IPR006094">
    <property type="entry name" value="Oxid_FAD_bind_N"/>
</dbReference>
<evidence type="ECO:0000256" key="5">
    <source>
        <dbReference type="ARBA" id="ARBA00010485"/>
    </source>
</evidence>
<evidence type="ECO:0000256" key="18">
    <source>
        <dbReference type="ARBA" id="ARBA00031026"/>
    </source>
</evidence>
<dbReference type="InterPro" id="IPR036318">
    <property type="entry name" value="FAD-bd_PCMH-like_sf"/>
</dbReference>
<evidence type="ECO:0000256" key="4">
    <source>
        <dbReference type="ARBA" id="ARBA00004752"/>
    </source>
</evidence>
<comment type="pathway">
    <text evidence="4 20">Cell wall biogenesis; peptidoglycan biosynthesis.</text>
</comment>
<dbReference type="GO" id="GO:0008762">
    <property type="term" value="F:UDP-N-acetylmuramate dehydrogenase activity"/>
    <property type="evidence" value="ECO:0007669"/>
    <property type="project" value="UniProtKB-UniRule"/>
</dbReference>
<dbReference type="InterPro" id="IPR003170">
    <property type="entry name" value="MurB"/>
</dbReference>
<evidence type="ECO:0000256" key="20">
    <source>
        <dbReference type="HAMAP-Rule" id="MF_00037"/>
    </source>
</evidence>
<dbReference type="GO" id="GO:0071949">
    <property type="term" value="F:FAD binding"/>
    <property type="evidence" value="ECO:0007669"/>
    <property type="project" value="InterPro"/>
</dbReference>
<evidence type="ECO:0000256" key="13">
    <source>
        <dbReference type="ARBA" id="ARBA00022960"/>
    </source>
</evidence>
<dbReference type="GO" id="GO:0009252">
    <property type="term" value="P:peptidoglycan biosynthetic process"/>
    <property type="evidence" value="ECO:0007669"/>
    <property type="project" value="UniProtKB-UniRule"/>
</dbReference>
<keyword evidence="10 20" id="KW-0285">Flavoprotein</keyword>
<keyword evidence="15 20" id="KW-0560">Oxidoreductase</keyword>
<feature type="domain" description="FAD-binding PCMH-type" evidence="21">
    <location>
        <begin position="20"/>
        <end position="191"/>
    </location>
</feature>
<dbReference type="Gene3D" id="3.30.43.10">
    <property type="entry name" value="Uridine Diphospho-n-acetylenolpyruvylglucosamine Reductase, domain 2"/>
    <property type="match status" value="1"/>
</dbReference>
<dbReference type="UniPathway" id="UPA00219"/>
<evidence type="ECO:0000313" key="23">
    <source>
        <dbReference type="Proteomes" id="UP000308488"/>
    </source>
</evidence>
<dbReference type="InterPro" id="IPR036635">
    <property type="entry name" value="MurB_C_sf"/>
</dbReference>
<evidence type="ECO:0000256" key="9">
    <source>
        <dbReference type="ARBA" id="ARBA00022618"/>
    </source>
</evidence>
<dbReference type="NCBIfam" id="NF010478">
    <property type="entry name" value="PRK13903.1"/>
    <property type="match status" value="1"/>
</dbReference>
<dbReference type="PANTHER" id="PTHR21071:SF4">
    <property type="entry name" value="UDP-N-ACETYLENOLPYRUVOYLGLUCOSAMINE REDUCTASE"/>
    <property type="match status" value="1"/>
</dbReference>
<dbReference type="OrthoDB" id="9804753at2"/>
<evidence type="ECO:0000256" key="19">
    <source>
        <dbReference type="ARBA" id="ARBA00048914"/>
    </source>
</evidence>
<evidence type="ECO:0000256" key="17">
    <source>
        <dbReference type="ARBA" id="ARBA00023316"/>
    </source>
</evidence>
<dbReference type="InterPro" id="IPR016167">
    <property type="entry name" value="FAD-bd_PCMH_sub1"/>
</dbReference>
<evidence type="ECO:0000256" key="12">
    <source>
        <dbReference type="ARBA" id="ARBA00022857"/>
    </source>
</evidence>
<organism evidence="22 23">
    <name type="scientific">Marinobacter panjinensis</name>
    <dbReference type="NCBI Taxonomy" id="2576384"/>
    <lineage>
        <taxon>Bacteria</taxon>
        <taxon>Pseudomonadati</taxon>
        <taxon>Pseudomonadota</taxon>
        <taxon>Gammaproteobacteria</taxon>
        <taxon>Pseudomonadales</taxon>
        <taxon>Marinobacteraceae</taxon>
        <taxon>Marinobacter</taxon>
    </lineage>
</organism>
<comment type="similarity">
    <text evidence="5 20">Belongs to the MurB family.</text>
</comment>
<keyword evidence="13 20" id="KW-0133">Cell shape</keyword>
<dbReference type="PANTHER" id="PTHR21071">
    <property type="entry name" value="UDP-N-ACETYLENOLPYRUVOYLGLUCOSAMINE REDUCTASE"/>
    <property type="match status" value="1"/>
</dbReference>
<evidence type="ECO:0000256" key="1">
    <source>
        <dbReference type="ARBA" id="ARBA00001974"/>
    </source>
</evidence>
<evidence type="ECO:0000256" key="14">
    <source>
        <dbReference type="ARBA" id="ARBA00022984"/>
    </source>
</evidence>
<feature type="active site" evidence="20">
    <location>
        <position position="168"/>
    </location>
</feature>
<keyword evidence="11 20" id="KW-0274">FAD</keyword>
<keyword evidence="23" id="KW-1185">Reference proteome</keyword>
<comment type="catalytic activity">
    <reaction evidence="19 20">
        <text>UDP-N-acetyl-alpha-D-muramate + NADP(+) = UDP-N-acetyl-3-O-(1-carboxyvinyl)-alpha-D-glucosamine + NADPH + H(+)</text>
        <dbReference type="Rhea" id="RHEA:12248"/>
        <dbReference type="ChEBI" id="CHEBI:15378"/>
        <dbReference type="ChEBI" id="CHEBI:57783"/>
        <dbReference type="ChEBI" id="CHEBI:58349"/>
        <dbReference type="ChEBI" id="CHEBI:68483"/>
        <dbReference type="ChEBI" id="CHEBI:70757"/>
        <dbReference type="EC" id="1.3.1.98"/>
    </reaction>
</comment>
<dbReference type="Gene3D" id="3.30.465.10">
    <property type="match status" value="1"/>
</dbReference>
<evidence type="ECO:0000256" key="8">
    <source>
        <dbReference type="ARBA" id="ARBA00022490"/>
    </source>
</evidence>
<sequence length="351" mass="38279">MISPVQVQENVFLGKMNSLGIAARAQYFVSVTSVEALQEALEWASEKSVEALILGGGSNLVFAGDYRGLVIRMAIARRCWEHVEGGEATLVLGAGENWHEVVMYAASAGYRGIENLALIPGTVGAAPVQNIGAYGAELRDTLLEVSALDRHTGKVIALTNSLCHFSYRDSVFKHEPGRYVITTVRLRLSRSRPFQLDYRDLAEYFDGQDARSLTPLDVANGVMAVRRRKLPDPAQLPNAGSFFKNPVIPLDTWRSLQQSYPDIAGHPGDDNAKVAAAWLIDQCGWKGYRNGKVGVHNRQALVLVNHSNGNGQDVLSLAERIRKDVEARFGIALEMEPGVVGSQASCQPLPL</sequence>
<name>A0A4U6R1S3_9GAMM</name>
<dbReference type="Pfam" id="PF02873">
    <property type="entry name" value="MurB_C"/>
    <property type="match status" value="1"/>
</dbReference>
<keyword evidence="17 20" id="KW-0961">Cell wall biogenesis/degradation</keyword>
<evidence type="ECO:0000256" key="7">
    <source>
        <dbReference type="ARBA" id="ARBA00015188"/>
    </source>
</evidence>
<dbReference type="SUPFAM" id="SSF56176">
    <property type="entry name" value="FAD-binding/transporter-associated domain-like"/>
    <property type="match status" value="1"/>
</dbReference>
<comment type="subcellular location">
    <subcellularLocation>
        <location evidence="3 20">Cytoplasm</location>
    </subcellularLocation>
</comment>
<evidence type="ECO:0000256" key="10">
    <source>
        <dbReference type="ARBA" id="ARBA00022630"/>
    </source>
</evidence>
<comment type="function">
    <text evidence="2 20">Cell wall formation.</text>
</comment>
<protein>
    <recommendedName>
        <fullName evidence="7 20">UDP-N-acetylenolpyruvoylglucosamine reductase</fullName>
        <ecNumber evidence="6 20">1.3.1.98</ecNumber>
    </recommendedName>
    <alternativeName>
        <fullName evidence="18 20">UDP-N-acetylmuramate dehydrogenase</fullName>
    </alternativeName>
</protein>
<evidence type="ECO:0000256" key="16">
    <source>
        <dbReference type="ARBA" id="ARBA00023306"/>
    </source>
</evidence>
<dbReference type="Proteomes" id="UP000308488">
    <property type="component" value="Unassembled WGS sequence"/>
</dbReference>
<dbReference type="GO" id="GO:0071555">
    <property type="term" value="P:cell wall organization"/>
    <property type="evidence" value="ECO:0007669"/>
    <property type="project" value="UniProtKB-KW"/>
</dbReference>
<keyword evidence="14 20" id="KW-0573">Peptidoglycan synthesis</keyword>
<accession>A0A4U6R1S3</accession>
<dbReference type="GO" id="GO:0008360">
    <property type="term" value="P:regulation of cell shape"/>
    <property type="evidence" value="ECO:0007669"/>
    <property type="project" value="UniProtKB-KW"/>
</dbReference>
<dbReference type="AlphaFoldDB" id="A0A4U6R1S3"/>
<comment type="cofactor">
    <cofactor evidence="1 20">
        <name>FAD</name>
        <dbReference type="ChEBI" id="CHEBI:57692"/>
    </cofactor>
</comment>
<dbReference type="GO" id="GO:0005829">
    <property type="term" value="C:cytosol"/>
    <property type="evidence" value="ECO:0007669"/>
    <property type="project" value="TreeGrafter"/>
</dbReference>
<reference evidence="22 23" key="1">
    <citation type="submission" date="2019-05" db="EMBL/GenBank/DDBJ databases">
        <title>Marinobacter panjinensis sp. nov., a moderately halophilic bacterium isolated from sea tidal flat environment.</title>
        <authorList>
            <person name="Yang W."/>
            <person name="An M."/>
            <person name="He W."/>
            <person name="Luo X."/>
            <person name="Zhu L."/>
            <person name="Chen G."/>
            <person name="Zhang Y."/>
            <person name="Wang Y."/>
        </authorList>
    </citation>
    <scope>NUCLEOTIDE SEQUENCE [LARGE SCALE GENOMIC DNA]</scope>
    <source>
        <strain evidence="22 23">PJ-16</strain>
    </source>
</reference>
<keyword evidence="16 20" id="KW-0131">Cell cycle</keyword>
<evidence type="ECO:0000256" key="6">
    <source>
        <dbReference type="ARBA" id="ARBA00012518"/>
    </source>
</evidence>
<evidence type="ECO:0000256" key="11">
    <source>
        <dbReference type="ARBA" id="ARBA00022827"/>
    </source>
</evidence>
<evidence type="ECO:0000313" key="22">
    <source>
        <dbReference type="EMBL" id="TKV67323.1"/>
    </source>
</evidence>
<dbReference type="EMBL" id="SZYH01000001">
    <property type="protein sequence ID" value="TKV67323.1"/>
    <property type="molecule type" value="Genomic_DNA"/>
</dbReference>
<dbReference type="SUPFAM" id="SSF56194">
    <property type="entry name" value="Uridine diphospho-N-Acetylenolpyruvylglucosamine reductase, MurB, C-terminal domain"/>
    <property type="match status" value="1"/>
</dbReference>
<dbReference type="Gene3D" id="3.90.78.10">
    <property type="entry name" value="UDP-N-acetylenolpyruvoylglucosamine reductase, C-terminal domain"/>
    <property type="match status" value="1"/>
</dbReference>
<keyword evidence="8 20" id="KW-0963">Cytoplasm</keyword>
<keyword evidence="9 20" id="KW-0132">Cell division</keyword>
<dbReference type="Pfam" id="PF01565">
    <property type="entry name" value="FAD_binding_4"/>
    <property type="match status" value="1"/>
</dbReference>
<dbReference type="RefSeq" id="WP_137434742.1">
    <property type="nucleotide sequence ID" value="NZ_JANRHC010000001.1"/>
</dbReference>
<dbReference type="NCBIfam" id="TIGR00179">
    <property type="entry name" value="murB"/>
    <property type="match status" value="1"/>
</dbReference>
<dbReference type="InterPro" id="IPR011601">
    <property type="entry name" value="MurB_C"/>
</dbReference>
<dbReference type="GO" id="GO:0051301">
    <property type="term" value="P:cell division"/>
    <property type="evidence" value="ECO:0007669"/>
    <property type="project" value="UniProtKB-KW"/>
</dbReference>
<gene>
    <name evidence="20 22" type="primary">murB</name>
    <name evidence="22" type="ORF">FDP08_04080</name>
</gene>
<feature type="active site" description="Proton donor" evidence="20">
    <location>
        <position position="241"/>
    </location>
</feature>